<dbReference type="Pfam" id="PF07923">
    <property type="entry name" value="N1221"/>
    <property type="match status" value="1"/>
</dbReference>
<evidence type="ECO:0000313" key="4">
    <source>
        <dbReference type="EMBL" id="OBA21696.1"/>
    </source>
</evidence>
<dbReference type="GeneID" id="30028972"/>
<dbReference type="PANTHER" id="PTHR13239">
    <property type="entry name" value="PROTEIN REQUIRED FOR HYPHAL ANASTOMOSIS HAM-2"/>
    <property type="match status" value="1"/>
</dbReference>
<feature type="region of interest" description="Disordered" evidence="1">
    <location>
        <begin position="56"/>
        <end position="76"/>
    </location>
</feature>
<organism evidence="4 5">
    <name type="scientific">Metschnikowia bicuspidata var. bicuspidata NRRL YB-4993</name>
    <dbReference type="NCBI Taxonomy" id="869754"/>
    <lineage>
        <taxon>Eukaryota</taxon>
        <taxon>Fungi</taxon>
        <taxon>Dikarya</taxon>
        <taxon>Ascomycota</taxon>
        <taxon>Saccharomycotina</taxon>
        <taxon>Pichiomycetes</taxon>
        <taxon>Metschnikowiaceae</taxon>
        <taxon>Metschnikowia</taxon>
    </lineage>
</organism>
<evidence type="ECO:0000259" key="2">
    <source>
        <dbReference type="SMART" id="SM01292"/>
    </source>
</evidence>
<reference evidence="4 5" key="1">
    <citation type="submission" date="2016-05" db="EMBL/GenBank/DDBJ databases">
        <title>Comparative genomics of biotechnologically important yeasts.</title>
        <authorList>
            <consortium name="DOE Joint Genome Institute"/>
            <person name="Riley R."/>
            <person name="Haridas S."/>
            <person name="Wolfe K.H."/>
            <person name="Lopes M.R."/>
            <person name="Hittinger C.T."/>
            <person name="Goker M."/>
            <person name="Salamov A."/>
            <person name="Wisecaver J."/>
            <person name="Long T.M."/>
            <person name="Aerts A.L."/>
            <person name="Barry K."/>
            <person name="Choi C."/>
            <person name="Clum A."/>
            <person name="Coughlan A.Y."/>
            <person name="Deshpande S."/>
            <person name="Douglass A.P."/>
            <person name="Hanson S.J."/>
            <person name="Klenk H.-P."/>
            <person name="LaButti K."/>
            <person name="Lapidus A."/>
            <person name="Lindquist E."/>
            <person name="Lipzen A."/>
            <person name="Meier-kolthoff J.P."/>
            <person name="Ohm R.A."/>
            <person name="Otillar R.P."/>
            <person name="Pangilinan J."/>
            <person name="Peng Y."/>
            <person name="Rokas A."/>
            <person name="Rosa C.A."/>
            <person name="Scheuner C."/>
            <person name="Sibirny A.A."/>
            <person name="Slot J.C."/>
            <person name="Stielow J.B."/>
            <person name="Sun H."/>
            <person name="Kurtzman C.P."/>
            <person name="Blackwell M."/>
            <person name="Grigoriev I.V."/>
            <person name="Jeffries T.W."/>
        </authorList>
    </citation>
    <scope>NUCLEOTIDE SEQUENCE [LARGE SCALE GENOMIC DNA]</scope>
    <source>
        <strain evidence="4 5">NRRL YB-4993</strain>
    </source>
</reference>
<evidence type="ECO:0000256" key="1">
    <source>
        <dbReference type="SAM" id="MobiDB-lite"/>
    </source>
</evidence>
<dbReference type="InterPro" id="IPR040185">
    <property type="entry name" value="Far11/STRP"/>
</dbReference>
<name>A0A1A0HCI1_9ASCO</name>
<dbReference type="InterPro" id="IPR012486">
    <property type="entry name" value="Far11/STRP_N"/>
</dbReference>
<keyword evidence="5" id="KW-1185">Reference proteome</keyword>
<dbReference type="GO" id="GO:0005829">
    <property type="term" value="C:cytosol"/>
    <property type="evidence" value="ECO:0007669"/>
    <property type="project" value="TreeGrafter"/>
</dbReference>
<dbReference type="GO" id="GO:0007010">
    <property type="term" value="P:cytoskeleton organization"/>
    <property type="evidence" value="ECO:0007669"/>
    <property type="project" value="TreeGrafter"/>
</dbReference>
<dbReference type="EMBL" id="LXTC01000003">
    <property type="protein sequence ID" value="OBA21696.1"/>
    <property type="molecule type" value="Genomic_DNA"/>
</dbReference>
<evidence type="ECO:0000313" key="5">
    <source>
        <dbReference type="Proteomes" id="UP000092555"/>
    </source>
</evidence>
<dbReference type="PANTHER" id="PTHR13239:SF4">
    <property type="entry name" value="AT25231P"/>
    <property type="match status" value="1"/>
</dbReference>
<sequence>MENETPAMDCMEDQNVLIDRLEDEFIDHPSINAGTNQFSDESFQQKLNERANQIYQGGDWASSDPSNPHPSKRSNTTSYQFLYTKPNLLYEYSDLGELAQELDQWFVTSDFGVIGLTALKKAQPLVPDLDIPLSVASIDLWQQSPWLDLLTYSALGEYGDVTKERTQLEMIASNCLLILRLKTFPIIAELLGRTLSEILAIGREIPAKSFSRRFSSNYLKLMTIFYFLVNVALKSGETFDRELGILNEVDLLTKIVQLCETWKIYPNPQIRIRNCLLLQWKLLLMELGGSQLISLTDEYLVKKFDVKNRDRKNKENKNLTCTPVEYFTFEEDFQDKYPMKKDSHDNLSPGVDSNDHNLSELTTLLLDLLSLAQEKEIFMAYKQYSNSLLNLIDIPRTNKLHSIYGALPGNTIHIATPVPSPPTTPSEFMSGGEKVRKLYHVNQGLPFVYPYEDSLKVPTAISEASRLFEEGVYESYLTKRLSRERDIYLLEERGGNIGNSKVIDNDFPPANSGKSVDAYESVLRSLNRTEIYYKRILRHLRGFVDVLVNVVKTSKVEVSLRDLEKELDPETSFTERFGGEDSTNKKIFGMIYHQLDVLRAKETTLKAVSSILILTLRWFKLSHPLKAYYFSSLLFDARFLDVFVDFLADSFNNSALQNFATENKGMPVYDILSSQNRLLNPAINLPQLSFFKECLGERALDDRKYILVNKTPIGKLPHKLDSTNKSIVDITDFNRDFCFILANLLNVTQKVLIKNILQRVLAFNEAKPTEWLKIILLNYVNEDLRKPILKIFKKITPYQGRKWRTLNMDVISLIYLHMKLSLKDNWLSGKDLENELKDSLDQEISLRSFLQFYNVKYYPHEMRSLGYDSKHDDVGEYNL</sequence>
<dbReference type="Proteomes" id="UP000092555">
    <property type="component" value="Unassembled WGS sequence"/>
</dbReference>
<feature type="domain" description="Far11/STRP N-terminal" evidence="2">
    <location>
        <begin position="85"/>
        <end position="357"/>
    </location>
</feature>
<dbReference type="OrthoDB" id="18234at2759"/>
<proteinExistence type="predicted"/>
<evidence type="ECO:0000259" key="3">
    <source>
        <dbReference type="SMART" id="SM01293"/>
    </source>
</evidence>
<protein>
    <recommendedName>
        <fullName evidence="6">N1221-domain-containing protein</fullName>
    </recommendedName>
</protein>
<evidence type="ECO:0008006" key="6">
    <source>
        <dbReference type="Google" id="ProtNLM"/>
    </source>
</evidence>
<gene>
    <name evidence="4" type="ORF">METBIDRAFT_32170</name>
</gene>
<comment type="caution">
    <text evidence="4">The sequence shown here is derived from an EMBL/GenBank/DDBJ whole genome shotgun (WGS) entry which is preliminary data.</text>
</comment>
<dbReference type="STRING" id="869754.A0A1A0HCI1"/>
<feature type="domain" description="Far11/STRP C-terminal" evidence="3">
    <location>
        <begin position="458"/>
        <end position="877"/>
    </location>
</feature>
<dbReference type="Pfam" id="PF11882">
    <property type="entry name" value="DUF3402"/>
    <property type="match status" value="2"/>
</dbReference>
<dbReference type="SMART" id="SM01293">
    <property type="entry name" value="DUF3402"/>
    <property type="match status" value="1"/>
</dbReference>
<dbReference type="AlphaFoldDB" id="A0A1A0HCI1"/>
<dbReference type="RefSeq" id="XP_018712206.1">
    <property type="nucleotide sequence ID" value="XM_018855996.1"/>
</dbReference>
<dbReference type="InterPro" id="IPR021819">
    <property type="entry name" value="Far11/STRP_C"/>
</dbReference>
<accession>A0A1A0HCI1</accession>
<dbReference type="SMART" id="SM01292">
    <property type="entry name" value="N1221"/>
    <property type="match status" value="1"/>
</dbReference>